<name>A0A9D2KKY2_9FIRM</name>
<protein>
    <submittedName>
        <fullName evidence="10">Uncharacterized protein</fullName>
    </submittedName>
</protein>
<feature type="transmembrane region" description="Helical" evidence="9">
    <location>
        <begin position="332"/>
        <end position="353"/>
    </location>
</feature>
<proteinExistence type="predicted"/>
<feature type="transmembrane region" description="Helical" evidence="9">
    <location>
        <begin position="296"/>
        <end position="326"/>
    </location>
</feature>
<dbReference type="PIRSF" id="PIRSF006304">
    <property type="entry name" value="GatC"/>
    <property type="match status" value="1"/>
</dbReference>
<evidence type="ECO:0000256" key="1">
    <source>
        <dbReference type="ARBA" id="ARBA00004651"/>
    </source>
</evidence>
<feature type="transmembrane region" description="Helical" evidence="9">
    <location>
        <begin position="399"/>
        <end position="418"/>
    </location>
</feature>
<dbReference type="GO" id="GO:0005886">
    <property type="term" value="C:plasma membrane"/>
    <property type="evidence" value="ECO:0007669"/>
    <property type="project" value="UniProtKB-SubCell"/>
</dbReference>
<feature type="transmembrane region" description="Helical" evidence="9">
    <location>
        <begin position="12"/>
        <end position="32"/>
    </location>
</feature>
<evidence type="ECO:0000256" key="4">
    <source>
        <dbReference type="ARBA" id="ARBA00022597"/>
    </source>
</evidence>
<evidence type="ECO:0000256" key="2">
    <source>
        <dbReference type="ARBA" id="ARBA00022448"/>
    </source>
</evidence>
<dbReference type="PANTHER" id="PTHR37324:SF2">
    <property type="entry name" value="PTS SYSTEM GALACTITOL-SPECIFIC EIIC COMPONENT"/>
    <property type="match status" value="1"/>
</dbReference>
<reference evidence="10" key="2">
    <citation type="submission" date="2021-04" db="EMBL/GenBank/DDBJ databases">
        <authorList>
            <person name="Gilroy R."/>
        </authorList>
    </citation>
    <scope>NUCLEOTIDE SEQUENCE</scope>
    <source>
        <strain evidence="10">ChiSjej2B20-11307</strain>
    </source>
</reference>
<feature type="transmembrane region" description="Helical" evidence="9">
    <location>
        <begin position="97"/>
        <end position="117"/>
    </location>
</feature>
<keyword evidence="6 9" id="KW-0812">Transmembrane</keyword>
<dbReference type="AlphaFoldDB" id="A0A9D2KKY2"/>
<comment type="subcellular location">
    <subcellularLocation>
        <location evidence="1">Cell membrane</location>
        <topology evidence="1">Multi-pass membrane protein</topology>
    </subcellularLocation>
</comment>
<dbReference type="GO" id="GO:0015577">
    <property type="term" value="F:galactitol transmembrane transporter activity"/>
    <property type="evidence" value="ECO:0007669"/>
    <property type="project" value="InterPro"/>
</dbReference>
<comment type="caution">
    <text evidence="10">The sequence shown here is derived from an EMBL/GenBank/DDBJ whole genome shotgun (WGS) entry which is preliminary data.</text>
</comment>
<evidence type="ECO:0000256" key="3">
    <source>
        <dbReference type="ARBA" id="ARBA00022475"/>
    </source>
</evidence>
<sequence>MSYFMEALNWYAALPSTVMIMIGIFLIGLILARLKPMAALKSSIYVAAGMIGLNTMVGMFAGAAVPVLTEIINSTGMKLDVVDLGIGSVQSYVTFPLSFYALLLPIGLIVNVVMILLKLTNTFDVDIFNYFVMALTSAYIYGTTGNIPLAVVGFVITEIIILKFADFTAPAIQKAYGLDGVSIPHGNAVVFAPVGILVNYVIEKIPPLRKIDWSPEKIEEKFGGLVQPSTIGFVMGIVFGVVARMSFGECVELAATIAAFMILFPKMLGTLIEGIQPVADGMRETTEKFLHRQLNIGLDAAILVGMPDAMATGILLVPVVILLAFILPGNRVMPLADLAIACPFLVSCCMPFCKKNIFRGFIAGIFVFIIALYVCTATADMYTAAAAANGLPFDSVSTSVGGASTWVSWIIAQILNLFG</sequence>
<gene>
    <name evidence="10" type="ORF">H9798_07095</name>
</gene>
<feature type="transmembrane region" description="Helical" evidence="9">
    <location>
        <begin position="222"/>
        <end position="247"/>
    </location>
</feature>
<evidence type="ECO:0000256" key="6">
    <source>
        <dbReference type="ARBA" id="ARBA00022692"/>
    </source>
</evidence>
<keyword evidence="5" id="KW-0598">Phosphotransferase system</keyword>
<evidence type="ECO:0000256" key="7">
    <source>
        <dbReference type="ARBA" id="ARBA00022989"/>
    </source>
</evidence>
<keyword evidence="4" id="KW-0762">Sugar transport</keyword>
<dbReference type="GO" id="GO:0009401">
    <property type="term" value="P:phosphoenolpyruvate-dependent sugar phosphotransferase system"/>
    <property type="evidence" value="ECO:0007669"/>
    <property type="project" value="UniProtKB-KW"/>
</dbReference>
<dbReference type="EMBL" id="DXAK01000035">
    <property type="protein sequence ID" value="HJA06888.1"/>
    <property type="molecule type" value="Genomic_DNA"/>
</dbReference>
<evidence type="ECO:0000256" key="9">
    <source>
        <dbReference type="SAM" id="Phobius"/>
    </source>
</evidence>
<dbReference type="PANTHER" id="PTHR37324">
    <property type="entry name" value="PTS SYSTEM GALACTITOL-SPECIFIC EIIC COMPONENT"/>
    <property type="match status" value="1"/>
</dbReference>
<feature type="transmembrane region" description="Helical" evidence="9">
    <location>
        <begin position="182"/>
        <end position="202"/>
    </location>
</feature>
<keyword evidence="7 9" id="KW-1133">Transmembrane helix</keyword>
<reference evidence="10" key="1">
    <citation type="journal article" date="2021" name="PeerJ">
        <title>Extensive microbial diversity within the chicken gut microbiome revealed by metagenomics and culture.</title>
        <authorList>
            <person name="Gilroy R."/>
            <person name="Ravi A."/>
            <person name="Getino M."/>
            <person name="Pursley I."/>
            <person name="Horton D.L."/>
            <person name="Alikhan N.F."/>
            <person name="Baker D."/>
            <person name="Gharbi K."/>
            <person name="Hall N."/>
            <person name="Watson M."/>
            <person name="Adriaenssens E.M."/>
            <person name="Foster-Nyarko E."/>
            <person name="Jarju S."/>
            <person name="Secka A."/>
            <person name="Antonio M."/>
            <person name="Oren A."/>
            <person name="Chaudhuri R.R."/>
            <person name="La Ragione R."/>
            <person name="Hildebrand F."/>
            <person name="Pallen M.J."/>
        </authorList>
    </citation>
    <scope>NUCLEOTIDE SEQUENCE</scope>
    <source>
        <strain evidence="10">ChiSjej2B20-11307</strain>
    </source>
</reference>
<dbReference type="Proteomes" id="UP000824223">
    <property type="component" value="Unassembled WGS sequence"/>
</dbReference>
<feature type="transmembrane region" description="Helical" evidence="9">
    <location>
        <begin position="138"/>
        <end position="162"/>
    </location>
</feature>
<evidence type="ECO:0000256" key="5">
    <source>
        <dbReference type="ARBA" id="ARBA00022683"/>
    </source>
</evidence>
<evidence type="ECO:0000313" key="11">
    <source>
        <dbReference type="Proteomes" id="UP000824223"/>
    </source>
</evidence>
<feature type="transmembrane region" description="Helical" evidence="9">
    <location>
        <begin position="360"/>
        <end position="379"/>
    </location>
</feature>
<evidence type="ECO:0000313" key="10">
    <source>
        <dbReference type="EMBL" id="HJA06888.1"/>
    </source>
</evidence>
<feature type="transmembrane region" description="Helical" evidence="9">
    <location>
        <begin position="44"/>
        <end position="68"/>
    </location>
</feature>
<dbReference type="InterPro" id="IPR013853">
    <property type="entry name" value="EIIC-GAT"/>
</dbReference>
<keyword evidence="8 9" id="KW-0472">Membrane</keyword>
<dbReference type="Pfam" id="PF03611">
    <property type="entry name" value="EIIC-GAT"/>
    <property type="match status" value="1"/>
</dbReference>
<accession>A0A9D2KKY2</accession>
<evidence type="ECO:0000256" key="8">
    <source>
        <dbReference type="ARBA" id="ARBA00023136"/>
    </source>
</evidence>
<keyword evidence="2" id="KW-0813">Transport</keyword>
<feature type="transmembrane region" description="Helical" evidence="9">
    <location>
        <begin position="253"/>
        <end position="275"/>
    </location>
</feature>
<organism evidence="10 11">
    <name type="scientific">Candidatus Mediterraneibacter pullicola</name>
    <dbReference type="NCBI Taxonomy" id="2838682"/>
    <lineage>
        <taxon>Bacteria</taxon>
        <taxon>Bacillati</taxon>
        <taxon>Bacillota</taxon>
        <taxon>Clostridia</taxon>
        <taxon>Lachnospirales</taxon>
        <taxon>Lachnospiraceae</taxon>
        <taxon>Mediterraneibacter</taxon>
    </lineage>
</organism>
<keyword evidence="3" id="KW-1003">Cell membrane</keyword>
<dbReference type="InterPro" id="IPR004703">
    <property type="entry name" value="PTS_sugar-sp_permease"/>
</dbReference>